<organism evidence="2 3">
    <name type="scientific">Multifurca ochricompacta</name>
    <dbReference type="NCBI Taxonomy" id="376703"/>
    <lineage>
        <taxon>Eukaryota</taxon>
        <taxon>Fungi</taxon>
        <taxon>Dikarya</taxon>
        <taxon>Basidiomycota</taxon>
        <taxon>Agaricomycotina</taxon>
        <taxon>Agaricomycetes</taxon>
        <taxon>Russulales</taxon>
        <taxon>Russulaceae</taxon>
        <taxon>Multifurca</taxon>
    </lineage>
</organism>
<dbReference type="EMBL" id="WTXG01000020">
    <property type="protein sequence ID" value="KAI0299980.1"/>
    <property type="molecule type" value="Genomic_DNA"/>
</dbReference>
<sequence length="64" mass="6991">GSVVSAIGVGINSIISAITVLLETIITAIVTVRRYHSRKISQHLIDDDDCLETPGNCDNFRCYL</sequence>
<gene>
    <name evidence="2" type="ORF">B0F90DRAFT_1725773</name>
</gene>
<dbReference type="AlphaFoldDB" id="A0AAD4M2K8"/>
<proteinExistence type="predicted"/>
<feature type="transmembrane region" description="Helical" evidence="1">
    <location>
        <begin position="6"/>
        <end position="32"/>
    </location>
</feature>
<keyword evidence="3" id="KW-1185">Reference proteome</keyword>
<evidence type="ECO:0000256" key="1">
    <source>
        <dbReference type="SAM" id="Phobius"/>
    </source>
</evidence>
<name>A0AAD4M2K8_9AGAM</name>
<evidence type="ECO:0000313" key="2">
    <source>
        <dbReference type="EMBL" id="KAI0299980.1"/>
    </source>
</evidence>
<dbReference type="Proteomes" id="UP001203297">
    <property type="component" value="Unassembled WGS sequence"/>
</dbReference>
<evidence type="ECO:0000313" key="3">
    <source>
        <dbReference type="Proteomes" id="UP001203297"/>
    </source>
</evidence>
<keyword evidence="1" id="KW-1133">Transmembrane helix</keyword>
<protein>
    <submittedName>
        <fullName evidence="2">Uncharacterized protein</fullName>
    </submittedName>
</protein>
<keyword evidence="1" id="KW-0472">Membrane</keyword>
<keyword evidence="1" id="KW-0812">Transmembrane</keyword>
<accession>A0AAD4M2K8</accession>
<feature type="non-terminal residue" evidence="2">
    <location>
        <position position="1"/>
    </location>
</feature>
<comment type="caution">
    <text evidence="2">The sequence shown here is derived from an EMBL/GenBank/DDBJ whole genome shotgun (WGS) entry which is preliminary data.</text>
</comment>
<reference evidence="2" key="1">
    <citation type="journal article" date="2022" name="New Phytol.">
        <title>Evolutionary transition to the ectomycorrhizal habit in the genomes of a hyperdiverse lineage of mushroom-forming fungi.</title>
        <authorList>
            <person name="Looney B."/>
            <person name="Miyauchi S."/>
            <person name="Morin E."/>
            <person name="Drula E."/>
            <person name="Courty P.E."/>
            <person name="Kohler A."/>
            <person name="Kuo A."/>
            <person name="LaButti K."/>
            <person name="Pangilinan J."/>
            <person name="Lipzen A."/>
            <person name="Riley R."/>
            <person name="Andreopoulos W."/>
            <person name="He G."/>
            <person name="Johnson J."/>
            <person name="Nolan M."/>
            <person name="Tritt A."/>
            <person name="Barry K.W."/>
            <person name="Grigoriev I.V."/>
            <person name="Nagy L.G."/>
            <person name="Hibbett D."/>
            <person name="Henrissat B."/>
            <person name="Matheny P.B."/>
            <person name="Labbe J."/>
            <person name="Martin F.M."/>
        </authorList>
    </citation>
    <scope>NUCLEOTIDE SEQUENCE</scope>
    <source>
        <strain evidence="2">BPL690</strain>
    </source>
</reference>